<feature type="compositionally biased region" description="Polar residues" evidence="1">
    <location>
        <begin position="1"/>
        <end position="23"/>
    </location>
</feature>
<organism evidence="2 3">
    <name type="scientific">Globodera rostochiensis</name>
    <name type="common">Golden nematode worm</name>
    <name type="synonym">Heterodera rostochiensis</name>
    <dbReference type="NCBI Taxonomy" id="31243"/>
    <lineage>
        <taxon>Eukaryota</taxon>
        <taxon>Metazoa</taxon>
        <taxon>Ecdysozoa</taxon>
        <taxon>Nematoda</taxon>
        <taxon>Chromadorea</taxon>
        <taxon>Rhabditida</taxon>
        <taxon>Tylenchina</taxon>
        <taxon>Tylenchomorpha</taxon>
        <taxon>Tylenchoidea</taxon>
        <taxon>Heteroderidae</taxon>
        <taxon>Heteroderinae</taxon>
        <taxon>Globodera</taxon>
    </lineage>
</organism>
<dbReference type="Proteomes" id="UP000887572">
    <property type="component" value="Unplaced"/>
</dbReference>
<reference evidence="3" key="1">
    <citation type="submission" date="2022-11" db="UniProtKB">
        <authorList>
            <consortium name="WormBaseParasite"/>
        </authorList>
    </citation>
    <scope>IDENTIFICATION</scope>
</reference>
<accession>A0A914HTU4</accession>
<evidence type="ECO:0000313" key="3">
    <source>
        <dbReference type="WBParaSite" id="Gr19_v10_g3710.t2"/>
    </source>
</evidence>
<keyword evidence="2" id="KW-1185">Reference proteome</keyword>
<feature type="region of interest" description="Disordered" evidence="1">
    <location>
        <begin position="235"/>
        <end position="254"/>
    </location>
</feature>
<feature type="region of interest" description="Disordered" evidence="1">
    <location>
        <begin position="1"/>
        <end position="43"/>
    </location>
</feature>
<evidence type="ECO:0000313" key="2">
    <source>
        <dbReference type="Proteomes" id="UP000887572"/>
    </source>
</evidence>
<protein>
    <submittedName>
        <fullName evidence="3">Peptidase A2 domain-containing protein</fullName>
    </submittedName>
</protein>
<dbReference type="AlphaFoldDB" id="A0A914HTU4"/>
<name>A0A914HTU4_GLORO</name>
<proteinExistence type="predicted"/>
<dbReference type="WBParaSite" id="Gr19_v10_g3710.t2">
    <property type="protein sequence ID" value="Gr19_v10_g3710.t2"/>
    <property type="gene ID" value="Gr19_v10_g3710"/>
</dbReference>
<evidence type="ECO:0000256" key="1">
    <source>
        <dbReference type="SAM" id="MobiDB-lite"/>
    </source>
</evidence>
<sequence>MDPQNQQIRQQRPESMQNSQQMRAEQLAEENDNGNQGLGQRGVQENVQRFGDLRNPHPGRFRYLLRPRVNHPYYGYNPDESDSYSEKIQQIPWDQTYGILPQNERGDIQVLERHSTQNTAGENSHPILHPNPQIHLADQEEGRDRYGRPIAISTPVEEVHRLFVIPPPPQNSAQNSPHISYGLNSNSEEHFGREAVEVQQPENFPRGNFQGQFRGGEQIRYGVEQGRNVQVIQNQGERRNHRDHPHGNPPFNRNCERIRNMGTFPRPQWAGNQNFGAVRQGVLQFRDPEERGRRYGDYPHGNPHIEHNFRGGQEIRDYPQQNWAGEFDQYAGGNAPGVPPMPGQGLPEIILELHKVTLSNQYASVLREIPSIQGTEGRDKIQEFFTTLEICTKEWKPEKRLEILRAKLKGKAIKALNMALKKFGPQAPFGVLKTEITSILRETDHREASAFNELMQAGKQKGGEDIVKFGERIQRLVCCAYSGIEESQLDEISKKFFIANINDPKYEKFFNALTTHALKFPSQTPAQPKTAACLTVELEVETEKARALMDSGAETNWGFNPNSGPTKIPFDVASISGTRIPISGVINVPIDLAEMKTEIPCLITAESFSYDLVLGTYALDRLGYYLGNKSTFLIEHKDNFIPAKMNGDEELMDFEEEEDHRELERVQKLDKEAERKELERLGIIAADHQPRLKQFAKRSRSEPPIFLSEQKVPRHEMAIIERSLAMSEQASSNRTAKESFGYFRFLNPIWGL</sequence>